<feature type="domain" description="Gfo/Idh/MocA-like oxidoreductase N-terminal" evidence="1">
    <location>
        <begin position="9"/>
        <end position="125"/>
    </location>
</feature>
<evidence type="ECO:0000259" key="1">
    <source>
        <dbReference type="Pfam" id="PF01408"/>
    </source>
</evidence>
<organism evidence="3 4">
    <name type="scientific">Paremcibacter congregatus</name>
    <dbReference type="NCBI Taxonomy" id="2043170"/>
    <lineage>
        <taxon>Bacteria</taxon>
        <taxon>Pseudomonadati</taxon>
        <taxon>Pseudomonadota</taxon>
        <taxon>Alphaproteobacteria</taxon>
        <taxon>Emcibacterales</taxon>
        <taxon>Emcibacteraceae</taxon>
        <taxon>Paremcibacter</taxon>
    </lineage>
</organism>
<dbReference type="InterPro" id="IPR051317">
    <property type="entry name" value="Gfo/Idh/MocA_oxidoreduct"/>
</dbReference>
<evidence type="ECO:0000259" key="2">
    <source>
        <dbReference type="Pfam" id="PF22725"/>
    </source>
</evidence>
<sequence>MIGGGPGAFIGDVHRMAARLDGEITLVGGVFGRDEGKSRAQGAELHLDPARIYPDYNSLLKSEAALSPTERMDFISIVTPNHLHFPVAAAALSKGFAVLSDKPATLDLEEAILLQEIVEKTGGLYGLTQTYLGYPMVRQARYMVANGDLGKVRRITVDYPQGWLYRDLEKSGNRQAAWRTTPETSGISGCFSDIGTHAHSLVEYISGDQMHSVCAALNSVGAGRLLDDDGAVLFRMAGGAEGSLSASQICAGADNGLMIRIYGEKASLSWLQQRPDQLLFTPQGAPQQVWVAGTDKGYLCAAARRSCRLPAGHPEGYIEAFANIYRDFAASLRGDVLDEPPVGIKEGVRGMAFVASVIANHQASEKWTEIKLCR</sequence>
<dbReference type="Pfam" id="PF22725">
    <property type="entry name" value="GFO_IDH_MocA_C3"/>
    <property type="match status" value="1"/>
</dbReference>
<feature type="domain" description="GFO/IDH/MocA-like oxidoreductase" evidence="2">
    <location>
        <begin position="137"/>
        <end position="268"/>
    </location>
</feature>
<reference evidence="3 4" key="1">
    <citation type="submission" date="2017-10" db="EMBL/GenBank/DDBJ databases">
        <title>Frigbacter circumglobatus gen. nov. sp. nov., isolated from sediment cultured in situ.</title>
        <authorList>
            <person name="Zhao Z."/>
        </authorList>
    </citation>
    <scope>NUCLEOTIDE SEQUENCE [LARGE SCALE GENOMIC DNA]</scope>
    <source>
        <strain evidence="3 4">ZYL</strain>
    </source>
</reference>
<dbReference type="InterPro" id="IPR055170">
    <property type="entry name" value="GFO_IDH_MocA-like_dom"/>
</dbReference>
<dbReference type="EMBL" id="PDEM01000007">
    <property type="protein sequence ID" value="PHZ86696.1"/>
    <property type="molecule type" value="Genomic_DNA"/>
</dbReference>
<dbReference type="InterPro" id="IPR036291">
    <property type="entry name" value="NAD(P)-bd_dom_sf"/>
</dbReference>
<proteinExistence type="predicted"/>
<dbReference type="SUPFAM" id="SSF51735">
    <property type="entry name" value="NAD(P)-binding Rossmann-fold domains"/>
    <property type="match status" value="1"/>
</dbReference>
<keyword evidence="4" id="KW-1185">Reference proteome</keyword>
<dbReference type="AlphaFoldDB" id="A0A2G4YZ21"/>
<gene>
    <name evidence="3" type="ORF">CRD36_01680</name>
</gene>
<dbReference type="GO" id="GO:0000166">
    <property type="term" value="F:nucleotide binding"/>
    <property type="evidence" value="ECO:0007669"/>
    <property type="project" value="InterPro"/>
</dbReference>
<dbReference type="InterPro" id="IPR000683">
    <property type="entry name" value="Gfo/Idh/MocA-like_OxRdtase_N"/>
</dbReference>
<dbReference type="Pfam" id="PF01408">
    <property type="entry name" value="GFO_IDH_MocA"/>
    <property type="match status" value="1"/>
</dbReference>
<dbReference type="Gene3D" id="3.40.50.720">
    <property type="entry name" value="NAD(P)-binding Rossmann-like Domain"/>
    <property type="match status" value="1"/>
</dbReference>
<dbReference type="PANTHER" id="PTHR43708:SF3">
    <property type="entry name" value="OXIDOREDUCTASE"/>
    <property type="match status" value="1"/>
</dbReference>
<dbReference type="SUPFAM" id="SSF55347">
    <property type="entry name" value="Glyceraldehyde-3-phosphate dehydrogenase-like, C-terminal domain"/>
    <property type="match status" value="1"/>
</dbReference>
<comment type="caution">
    <text evidence="3">The sequence shown here is derived from an EMBL/GenBank/DDBJ whole genome shotgun (WGS) entry which is preliminary data.</text>
</comment>
<name>A0A2G4YZ21_9PROT</name>
<evidence type="ECO:0000313" key="3">
    <source>
        <dbReference type="EMBL" id="PHZ86696.1"/>
    </source>
</evidence>
<dbReference type="Gene3D" id="3.30.360.10">
    <property type="entry name" value="Dihydrodipicolinate Reductase, domain 2"/>
    <property type="match status" value="1"/>
</dbReference>
<accession>A0A2G4YZ21</accession>
<evidence type="ECO:0000313" key="4">
    <source>
        <dbReference type="Proteomes" id="UP000229730"/>
    </source>
</evidence>
<dbReference type="InParanoid" id="A0A2G4YZ21"/>
<protein>
    <submittedName>
        <fullName evidence="3">Oxidoreductase</fullName>
    </submittedName>
</protein>
<dbReference type="Proteomes" id="UP000229730">
    <property type="component" value="Unassembled WGS sequence"/>
</dbReference>
<dbReference type="OrthoDB" id="9815825at2"/>
<dbReference type="PANTHER" id="PTHR43708">
    <property type="entry name" value="CONSERVED EXPRESSED OXIDOREDUCTASE (EUROFUNG)"/>
    <property type="match status" value="1"/>
</dbReference>